<keyword evidence="3" id="KW-1185">Reference proteome</keyword>
<comment type="caution">
    <text evidence="2">The sequence shown here is derived from an EMBL/GenBank/DDBJ whole genome shotgun (WGS) entry which is preliminary data.</text>
</comment>
<sequence length="156" mass="17273">MRSKLATLFLATLTAAGCVLAGASPASATSHYGKSKWISAEKGWQHAGVYVEPGDMVRIRYAGGRWTVDYREFPYVSSAGYARHIDRRIYQRCKILSRHPHGSMIARINGDYYRVGSRALIQAREAGFLQLRVNDANGCLGDNDGSVRVKISVTDY</sequence>
<evidence type="ECO:0000313" key="2">
    <source>
        <dbReference type="EMBL" id="TDC99494.1"/>
    </source>
</evidence>
<dbReference type="EMBL" id="SMKO01000112">
    <property type="protein sequence ID" value="TDC99494.1"/>
    <property type="molecule type" value="Genomic_DNA"/>
</dbReference>
<keyword evidence="1" id="KW-0732">Signal</keyword>
<dbReference type="AlphaFoldDB" id="A0A4R4VC52"/>
<reference evidence="2 3" key="1">
    <citation type="submission" date="2019-03" db="EMBL/GenBank/DDBJ databases">
        <title>Draft genome sequences of novel Actinobacteria.</title>
        <authorList>
            <person name="Sahin N."/>
            <person name="Ay H."/>
            <person name="Saygin H."/>
        </authorList>
    </citation>
    <scope>NUCLEOTIDE SEQUENCE [LARGE SCALE GENOMIC DNA]</scope>
    <source>
        <strain evidence="2 3">KC310</strain>
    </source>
</reference>
<evidence type="ECO:0000256" key="1">
    <source>
        <dbReference type="SAM" id="SignalP"/>
    </source>
</evidence>
<name>A0A4R4VC52_9ACTN</name>
<feature type="signal peptide" evidence="1">
    <location>
        <begin position="1"/>
        <end position="28"/>
    </location>
</feature>
<proteinExistence type="predicted"/>
<accession>A0A4R4VC52</accession>
<dbReference type="Proteomes" id="UP000295258">
    <property type="component" value="Unassembled WGS sequence"/>
</dbReference>
<feature type="chain" id="PRO_5020944189" evidence="1">
    <location>
        <begin position="29"/>
        <end position="156"/>
    </location>
</feature>
<evidence type="ECO:0000313" key="3">
    <source>
        <dbReference type="Proteomes" id="UP000295258"/>
    </source>
</evidence>
<organism evidence="2 3">
    <name type="scientific">Nonomuraea deserti</name>
    <dbReference type="NCBI Taxonomy" id="1848322"/>
    <lineage>
        <taxon>Bacteria</taxon>
        <taxon>Bacillati</taxon>
        <taxon>Actinomycetota</taxon>
        <taxon>Actinomycetes</taxon>
        <taxon>Streptosporangiales</taxon>
        <taxon>Streptosporangiaceae</taxon>
        <taxon>Nonomuraea</taxon>
    </lineage>
</organism>
<dbReference type="RefSeq" id="WP_132599545.1">
    <property type="nucleotide sequence ID" value="NZ_SMKO01000112.1"/>
</dbReference>
<dbReference type="PROSITE" id="PS51257">
    <property type="entry name" value="PROKAR_LIPOPROTEIN"/>
    <property type="match status" value="1"/>
</dbReference>
<protein>
    <submittedName>
        <fullName evidence="2">Uncharacterized protein</fullName>
    </submittedName>
</protein>
<gene>
    <name evidence="2" type="ORF">E1292_31675</name>
</gene>
<dbReference type="Gene3D" id="2.60.120.430">
    <property type="entry name" value="Galactose-binding lectin"/>
    <property type="match status" value="1"/>
</dbReference>